<dbReference type="NCBIfam" id="TIGR01681">
    <property type="entry name" value="HAD-SF-IIIC"/>
    <property type="match status" value="1"/>
</dbReference>
<dbReference type="NCBIfam" id="TIGR01685">
    <property type="entry name" value="MDP-1"/>
    <property type="match status" value="1"/>
</dbReference>
<accession>A0A0H5RM81</accession>
<dbReference type="SFLD" id="SFLDS00003">
    <property type="entry name" value="Haloacid_Dehalogenase"/>
    <property type="match status" value="1"/>
</dbReference>
<dbReference type="PANTHER" id="PTHR17901:SF14">
    <property type="entry name" value="MAGNESIUM-DEPENDENT PHOSPHATASE 1"/>
    <property type="match status" value="1"/>
</dbReference>
<sequence length="182" mass="20892">MSDPSRDELLPKLVAFDLDGTLWYPEMYMLWGGGGAPFTQHRSGNLVDRKGQKVYLLGDTRDILSEIHADPCWSSVKLAISSKTDEPSWAEMCLQQIAIKKGVFLKSLFHYEQISQVSKDRHFRELQSQTGFSFKDMIFFDNQQDNCQTVSKLGVHCVYTPDGLTRSLWDDGISSWRDCYHQ</sequence>
<dbReference type="InterPro" id="IPR023214">
    <property type="entry name" value="HAD_sf"/>
</dbReference>
<name>A0A0H5RM81_9EUKA</name>
<dbReference type="Pfam" id="PF12689">
    <property type="entry name" value="Acid_PPase"/>
    <property type="match status" value="1"/>
</dbReference>
<organism evidence="1">
    <name type="scientific">Spongospora subterranea</name>
    <dbReference type="NCBI Taxonomy" id="70186"/>
    <lineage>
        <taxon>Eukaryota</taxon>
        <taxon>Sar</taxon>
        <taxon>Rhizaria</taxon>
        <taxon>Endomyxa</taxon>
        <taxon>Phytomyxea</taxon>
        <taxon>Plasmodiophorida</taxon>
        <taxon>Plasmodiophoridae</taxon>
        <taxon>Spongospora</taxon>
    </lineage>
</organism>
<proteinExistence type="predicted"/>
<dbReference type="InterPro" id="IPR010036">
    <property type="entry name" value="MDP_1_eu_arc"/>
</dbReference>
<dbReference type="SFLD" id="SFLDG01129">
    <property type="entry name" value="C1.5:_HAD__Beta-PGM__Phosphata"/>
    <property type="match status" value="1"/>
</dbReference>
<dbReference type="Gene3D" id="3.40.50.1000">
    <property type="entry name" value="HAD superfamily/HAD-like"/>
    <property type="match status" value="1"/>
</dbReference>
<dbReference type="InterPro" id="IPR036412">
    <property type="entry name" value="HAD-like_sf"/>
</dbReference>
<evidence type="ECO:0008006" key="2">
    <source>
        <dbReference type="Google" id="ProtNLM"/>
    </source>
</evidence>
<dbReference type="InterPro" id="IPR010033">
    <property type="entry name" value="HAD_SF_ppase_IIIC"/>
</dbReference>
<dbReference type="PANTHER" id="PTHR17901">
    <property type="entry name" value="MAGNESIUM-DEPENDENT PHOSPHATASE 1 MDP1"/>
    <property type="match status" value="1"/>
</dbReference>
<dbReference type="SUPFAM" id="SSF56784">
    <property type="entry name" value="HAD-like"/>
    <property type="match status" value="1"/>
</dbReference>
<dbReference type="SFLD" id="SFLDG01131">
    <property type="entry name" value="C1.5.2:_MDP_Like"/>
    <property type="match status" value="1"/>
</dbReference>
<evidence type="ECO:0000313" key="1">
    <source>
        <dbReference type="EMBL" id="CRZ09809.1"/>
    </source>
</evidence>
<protein>
    <recommendedName>
        <fullName evidence="2">Magnesium-dependent phosphatase-1</fullName>
    </recommendedName>
</protein>
<dbReference type="GO" id="GO:0003993">
    <property type="term" value="F:acid phosphatase activity"/>
    <property type="evidence" value="ECO:0007669"/>
    <property type="project" value="TreeGrafter"/>
</dbReference>
<dbReference type="EMBL" id="HACM01009367">
    <property type="protein sequence ID" value="CRZ09809.1"/>
    <property type="molecule type" value="Transcribed_RNA"/>
</dbReference>
<reference evidence="1" key="1">
    <citation type="submission" date="2015-04" db="EMBL/GenBank/DDBJ databases">
        <title>The genome sequence of the plant pathogenic Rhizarian Plasmodiophora brassicae reveals insights in its biotrophic life cycle and the origin of chitin synthesis.</title>
        <authorList>
            <person name="Schwelm A."/>
            <person name="Fogelqvist J."/>
            <person name="Knaust A."/>
            <person name="Julke S."/>
            <person name="Lilja T."/>
            <person name="Dhandapani V."/>
            <person name="Bonilla-Rosso G."/>
            <person name="Karlsson M."/>
            <person name="Shevchenko A."/>
            <person name="Choi S.R."/>
            <person name="Kim H.G."/>
            <person name="Park J.Y."/>
            <person name="Lim Y.P."/>
            <person name="Ludwig-Muller J."/>
            <person name="Dixelius C."/>
        </authorList>
    </citation>
    <scope>NUCLEOTIDE SEQUENCE</scope>
    <source>
        <tissue evidence="1">Potato root galls</tissue>
    </source>
</reference>
<dbReference type="AlphaFoldDB" id="A0A0H5RM81"/>